<keyword evidence="2 6" id="KW-0489">Methyltransferase</keyword>
<evidence type="ECO:0000256" key="6">
    <source>
        <dbReference type="HAMAP-Rule" id="MF_01885"/>
    </source>
</evidence>
<dbReference type="EC" id="2.1.1.207" evidence="6"/>
<dbReference type="GO" id="GO:0003723">
    <property type="term" value="F:RNA binding"/>
    <property type="evidence" value="ECO:0007669"/>
    <property type="project" value="InterPro"/>
</dbReference>
<dbReference type="Pfam" id="PF00588">
    <property type="entry name" value="SpoU_methylase"/>
    <property type="match status" value="1"/>
</dbReference>
<comment type="catalytic activity">
    <reaction evidence="6">
        <text>cytidine(34) in tRNA + S-adenosyl-L-methionine = 2'-O-methylcytidine(34) in tRNA + S-adenosyl-L-homocysteine + H(+)</text>
        <dbReference type="Rhea" id="RHEA:43084"/>
        <dbReference type="Rhea" id="RHEA-COMP:10331"/>
        <dbReference type="Rhea" id="RHEA-COMP:10332"/>
        <dbReference type="ChEBI" id="CHEBI:15378"/>
        <dbReference type="ChEBI" id="CHEBI:57856"/>
        <dbReference type="ChEBI" id="CHEBI:59789"/>
        <dbReference type="ChEBI" id="CHEBI:74495"/>
        <dbReference type="ChEBI" id="CHEBI:82748"/>
        <dbReference type="EC" id="2.1.1.207"/>
    </reaction>
</comment>
<dbReference type="InterPro" id="IPR016914">
    <property type="entry name" value="TrmL"/>
</dbReference>
<dbReference type="FunFam" id="3.40.1280.10:FF:000002">
    <property type="entry name" value="Peptidylprolyl isomerase"/>
    <property type="match status" value="1"/>
</dbReference>
<accession>F3L2E1</accession>
<evidence type="ECO:0000256" key="4">
    <source>
        <dbReference type="ARBA" id="ARBA00022691"/>
    </source>
</evidence>
<dbReference type="PIRSF" id="PIRSF029256">
    <property type="entry name" value="SpoU_TrmH_prd"/>
    <property type="match status" value="1"/>
</dbReference>
<sequence>MFHVVLFEPEIPPNTGNIMRLCANTGCELHLVEPLGFSLDEKRLRRAGMDYRDISVVTSHRNWEECLHAIRVKSPSTRVFACTTKGSQAHTKAVFQSGDIILMGPETRGLPINIIESTPAEYRIRIPMAPESRSLNLSNATAVILYEALRQTGFEGLS</sequence>
<dbReference type="GO" id="GO:0005737">
    <property type="term" value="C:cytoplasm"/>
    <property type="evidence" value="ECO:0007669"/>
    <property type="project" value="UniProtKB-SubCell"/>
</dbReference>
<dbReference type="Gene3D" id="3.40.1280.10">
    <property type="match status" value="1"/>
</dbReference>
<comment type="catalytic activity">
    <reaction evidence="6">
        <text>5-carboxymethylaminomethyluridine(34) in tRNA(Leu) + S-adenosyl-L-methionine = 5-carboxymethylaminomethyl-2'-O-methyluridine(34) in tRNA(Leu) + S-adenosyl-L-homocysteine + H(+)</text>
        <dbReference type="Rhea" id="RHEA:43088"/>
        <dbReference type="Rhea" id="RHEA-COMP:10333"/>
        <dbReference type="Rhea" id="RHEA-COMP:10334"/>
        <dbReference type="ChEBI" id="CHEBI:15378"/>
        <dbReference type="ChEBI" id="CHEBI:57856"/>
        <dbReference type="ChEBI" id="CHEBI:59789"/>
        <dbReference type="ChEBI" id="CHEBI:74508"/>
        <dbReference type="ChEBI" id="CHEBI:74511"/>
        <dbReference type="EC" id="2.1.1.207"/>
    </reaction>
</comment>
<keyword evidence="8" id="KW-1185">Reference proteome</keyword>
<keyword evidence="5 6" id="KW-0819">tRNA processing</keyword>
<dbReference type="OrthoDB" id="9789043at2"/>
<dbReference type="STRING" id="2518989.IMCC3088_1708"/>
<dbReference type="GO" id="GO:0002132">
    <property type="term" value="P:wobble position uridine ribose methylation"/>
    <property type="evidence" value="ECO:0007669"/>
    <property type="project" value="TreeGrafter"/>
</dbReference>
<dbReference type="PANTHER" id="PTHR42971:SF1">
    <property type="entry name" value="TRNA (CYTIDINE(34)-2'-O)-METHYLTRANSFERASE"/>
    <property type="match status" value="1"/>
</dbReference>
<keyword evidence="1 6" id="KW-0963">Cytoplasm</keyword>
<comment type="subunit">
    <text evidence="6">Homodimer.</text>
</comment>
<dbReference type="CDD" id="cd18094">
    <property type="entry name" value="SpoU-like_TrmL"/>
    <property type="match status" value="1"/>
</dbReference>
<comment type="caution">
    <text evidence="7">The sequence shown here is derived from an EMBL/GenBank/DDBJ whole genome shotgun (WGS) entry which is preliminary data.</text>
</comment>
<dbReference type="PANTHER" id="PTHR42971">
    <property type="entry name" value="TRNA (CYTIDINE(34)-2'-O)-METHYLTRANSFERASE"/>
    <property type="match status" value="1"/>
</dbReference>
<dbReference type="RefSeq" id="WP_009575939.1">
    <property type="nucleotide sequence ID" value="NZ_AEIG01000048.1"/>
</dbReference>
<comment type="caution">
    <text evidence="6">Lacks conserved residue(s) required for the propagation of feature annotation.</text>
</comment>
<dbReference type="GO" id="GO:0141102">
    <property type="term" value="F:tRNA (5-carboxymethylaminomethyluridine(34)-2'-O)-methyltransferase activity"/>
    <property type="evidence" value="ECO:0007669"/>
    <property type="project" value="RHEA"/>
</dbReference>
<dbReference type="InterPro" id="IPR029026">
    <property type="entry name" value="tRNA_m1G_MTases_N"/>
</dbReference>
<organism evidence="7 8">
    <name type="scientific">Aequoribacter fuscus</name>
    <dbReference type="NCBI Taxonomy" id="2518989"/>
    <lineage>
        <taxon>Bacteria</taxon>
        <taxon>Pseudomonadati</taxon>
        <taxon>Pseudomonadota</taxon>
        <taxon>Gammaproteobacteria</taxon>
        <taxon>Cellvibrionales</taxon>
        <taxon>Halieaceae</taxon>
        <taxon>Aequoribacter</taxon>
    </lineage>
</organism>
<evidence type="ECO:0000313" key="7">
    <source>
        <dbReference type="EMBL" id="EGG29514.1"/>
    </source>
</evidence>
<dbReference type="HAMAP" id="MF_01885">
    <property type="entry name" value="tRNA_methyltr_TrmL"/>
    <property type="match status" value="1"/>
</dbReference>
<dbReference type="GO" id="GO:0141098">
    <property type="term" value="F:tRNA (cytidine(34)-2'-O)-methyltransferase activity"/>
    <property type="evidence" value="ECO:0007669"/>
    <property type="project" value="RHEA"/>
</dbReference>
<name>F3L2E1_9GAMM</name>
<protein>
    <recommendedName>
        <fullName evidence="6">tRNA (cytidine(34)-2'-O)-methyltransferase</fullName>
        <ecNumber evidence="6">2.1.1.207</ecNumber>
    </recommendedName>
    <alternativeName>
        <fullName evidence="6">tRNA (cytidine/uridine-2'-O-)-methyltransferase TrmL</fullName>
    </alternativeName>
</protein>
<dbReference type="GO" id="GO:0042802">
    <property type="term" value="F:identical protein binding"/>
    <property type="evidence" value="ECO:0007669"/>
    <property type="project" value="UniProtKB-ARBA"/>
</dbReference>
<dbReference type="SUPFAM" id="SSF75217">
    <property type="entry name" value="alpha/beta knot"/>
    <property type="match status" value="1"/>
</dbReference>
<feature type="binding site" evidence="6">
    <location>
        <position position="134"/>
    </location>
    <ligand>
        <name>S-adenosyl-L-methionine</name>
        <dbReference type="ChEBI" id="CHEBI:59789"/>
    </ligand>
</feature>
<dbReference type="Proteomes" id="UP000005615">
    <property type="component" value="Unassembled WGS sequence"/>
</dbReference>
<dbReference type="eggNOG" id="COG0219">
    <property type="taxonomic scope" value="Bacteria"/>
</dbReference>
<keyword evidence="3 6" id="KW-0808">Transferase</keyword>
<evidence type="ECO:0000256" key="1">
    <source>
        <dbReference type="ARBA" id="ARBA00022490"/>
    </source>
</evidence>
<keyword evidence="4 6" id="KW-0949">S-adenosyl-L-methionine</keyword>
<comment type="function">
    <text evidence="6">Methylates the ribose at the nucleotide 34 wobble position in the two leucyl isoacceptors tRNA(Leu)(CmAA) and tRNA(Leu)(cmnm5UmAA). Catalyzes the methyl transfer from S-adenosyl-L-methionine to the 2'-OH of the wobble nucleotide.</text>
</comment>
<dbReference type="EMBL" id="AEIG01000048">
    <property type="protein sequence ID" value="EGG29514.1"/>
    <property type="molecule type" value="Genomic_DNA"/>
</dbReference>
<comment type="similarity">
    <text evidence="6">Belongs to the class IV-like SAM-binding methyltransferase superfamily. RNA methyltransferase TrmH family. TrmL subfamily.</text>
</comment>
<dbReference type="GO" id="GO:0002131">
    <property type="term" value="P:wobble position cytosine ribose methylation"/>
    <property type="evidence" value="ECO:0007669"/>
    <property type="project" value="TreeGrafter"/>
</dbReference>
<dbReference type="InterPro" id="IPR029028">
    <property type="entry name" value="Alpha/beta_knot_MTases"/>
</dbReference>
<feature type="binding site" evidence="6">
    <location>
        <position position="104"/>
    </location>
    <ligand>
        <name>S-adenosyl-L-methionine</name>
        <dbReference type="ChEBI" id="CHEBI:59789"/>
    </ligand>
</feature>
<evidence type="ECO:0000313" key="8">
    <source>
        <dbReference type="Proteomes" id="UP000005615"/>
    </source>
</evidence>
<reference evidence="7 8" key="1">
    <citation type="journal article" date="2011" name="J. Bacteriol.">
        <title>Genome sequence of strain IMCC3088, a proteorhodopsin-containing marine bacterium belonging to the OM60/NOR5 clade.</title>
        <authorList>
            <person name="Jang Y."/>
            <person name="Oh H.M."/>
            <person name="Kang I."/>
            <person name="Lee K."/>
            <person name="Yang S.J."/>
            <person name="Cho J.C."/>
        </authorList>
    </citation>
    <scope>NUCLEOTIDE SEQUENCE [LARGE SCALE GENOMIC DNA]</scope>
    <source>
        <strain evidence="7 8">IMCC3088</strain>
    </source>
</reference>
<dbReference type="AlphaFoldDB" id="F3L2E1"/>
<evidence type="ECO:0000256" key="2">
    <source>
        <dbReference type="ARBA" id="ARBA00022603"/>
    </source>
</evidence>
<proteinExistence type="inferred from homology"/>
<gene>
    <name evidence="6" type="primary">trmL</name>
    <name evidence="7" type="ORF">IMCC3088_1708</name>
</gene>
<evidence type="ECO:0000256" key="3">
    <source>
        <dbReference type="ARBA" id="ARBA00022679"/>
    </source>
</evidence>
<evidence type="ECO:0000256" key="5">
    <source>
        <dbReference type="ARBA" id="ARBA00022694"/>
    </source>
</evidence>
<comment type="subcellular location">
    <subcellularLocation>
        <location evidence="6">Cytoplasm</location>
    </subcellularLocation>
</comment>
<feature type="binding site" evidence="6">
    <location>
        <position position="126"/>
    </location>
    <ligand>
        <name>S-adenosyl-L-methionine</name>
        <dbReference type="ChEBI" id="CHEBI:59789"/>
    </ligand>
</feature>
<dbReference type="InterPro" id="IPR001537">
    <property type="entry name" value="SpoU_MeTrfase"/>
</dbReference>